<evidence type="ECO:0000313" key="3">
    <source>
        <dbReference type="Proteomes" id="UP000184139"/>
    </source>
</evidence>
<protein>
    <recommendedName>
        <fullName evidence="4">Outer membrane protein beta-barrel domain-containing protein</fullName>
    </recommendedName>
</protein>
<dbReference type="EMBL" id="FQXS01000041">
    <property type="protein sequence ID" value="SHI12490.1"/>
    <property type="molecule type" value="Genomic_DNA"/>
</dbReference>
<feature type="signal peptide" evidence="1">
    <location>
        <begin position="1"/>
        <end position="22"/>
    </location>
</feature>
<dbReference type="AlphaFoldDB" id="A0A1M5YKG2"/>
<evidence type="ECO:0000256" key="1">
    <source>
        <dbReference type="SAM" id="SignalP"/>
    </source>
</evidence>
<reference evidence="2 3" key="1">
    <citation type="submission" date="2016-11" db="EMBL/GenBank/DDBJ databases">
        <authorList>
            <person name="Jaros S."/>
            <person name="Januszkiewicz K."/>
            <person name="Wedrychowicz H."/>
        </authorList>
    </citation>
    <scope>NUCLEOTIDE SEQUENCE [LARGE SCALE GENOMIC DNA]</scope>
    <source>
        <strain evidence="2 3">DSM 9705</strain>
    </source>
</reference>
<keyword evidence="3" id="KW-1185">Reference proteome</keyword>
<proteinExistence type="predicted"/>
<keyword evidence="1" id="KW-0732">Signal</keyword>
<organism evidence="2 3">
    <name type="scientific">Desulfofustis glycolicus DSM 9705</name>
    <dbReference type="NCBI Taxonomy" id="1121409"/>
    <lineage>
        <taxon>Bacteria</taxon>
        <taxon>Pseudomonadati</taxon>
        <taxon>Thermodesulfobacteriota</taxon>
        <taxon>Desulfobulbia</taxon>
        <taxon>Desulfobulbales</taxon>
        <taxon>Desulfocapsaceae</taxon>
        <taxon>Desulfofustis</taxon>
    </lineage>
</organism>
<sequence length="166" mass="18055">MNKIVLLVIVVLAGGLGSQAQAADHRIGGGVNYWVALDDVDVSDVDDDGFSYLVSYQYWPGLLGLEVDLEILPDRFGETALAPQAFVLIGRNVYGGAGIGMQYRDGDFADEPFFAFRAGLNLELLPGVWGDFYGTYRFNDSTDLDDEATDIDTDTVFLGAMVRLAL</sequence>
<evidence type="ECO:0000313" key="2">
    <source>
        <dbReference type="EMBL" id="SHI12490.1"/>
    </source>
</evidence>
<dbReference type="RefSeq" id="WP_244155918.1">
    <property type="nucleotide sequence ID" value="NZ_FQXS01000041.1"/>
</dbReference>
<gene>
    <name evidence="2" type="ORF">SAMN02745124_04143</name>
</gene>
<feature type="chain" id="PRO_5013223262" description="Outer membrane protein beta-barrel domain-containing protein" evidence="1">
    <location>
        <begin position="23"/>
        <end position="166"/>
    </location>
</feature>
<dbReference type="Proteomes" id="UP000184139">
    <property type="component" value="Unassembled WGS sequence"/>
</dbReference>
<evidence type="ECO:0008006" key="4">
    <source>
        <dbReference type="Google" id="ProtNLM"/>
    </source>
</evidence>
<accession>A0A1M5YKG2</accession>
<name>A0A1M5YKG2_9BACT</name>